<dbReference type="GeneID" id="30979025"/>
<evidence type="ECO:0000256" key="2">
    <source>
        <dbReference type="ARBA" id="ARBA00005466"/>
    </source>
</evidence>
<dbReference type="Pfam" id="PF08031">
    <property type="entry name" value="BBE"/>
    <property type="match status" value="1"/>
</dbReference>
<dbReference type="GO" id="GO:0016491">
    <property type="term" value="F:oxidoreductase activity"/>
    <property type="evidence" value="ECO:0007669"/>
    <property type="project" value="UniProtKB-KW"/>
</dbReference>
<dbReference type="SUPFAM" id="SSF56176">
    <property type="entry name" value="FAD-binding/transporter-associated domain-like"/>
    <property type="match status" value="1"/>
</dbReference>
<name>A0A1L9WTT7_ASPA1</name>
<dbReference type="InterPro" id="IPR012951">
    <property type="entry name" value="BBE"/>
</dbReference>
<evidence type="ECO:0000256" key="4">
    <source>
        <dbReference type="ARBA" id="ARBA00022827"/>
    </source>
</evidence>
<reference evidence="8" key="1">
    <citation type="journal article" date="2017" name="Genome Biol.">
        <title>Comparative genomics reveals high biological diversity and specific adaptations in the industrially and medically important fungal genus Aspergillus.</title>
        <authorList>
            <person name="de Vries R.P."/>
            <person name="Riley R."/>
            <person name="Wiebenga A."/>
            <person name="Aguilar-Osorio G."/>
            <person name="Amillis S."/>
            <person name="Uchima C.A."/>
            <person name="Anderluh G."/>
            <person name="Asadollahi M."/>
            <person name="Askin M."/>
            <person name="Barry K."/>
            <person name="Battaglia E."/>
            <person name="Bayram O."/>
            <person name="Benocci T."/>
            <person name="Braus-Stromeyer S.A."/>
            <person name="Caldana C."/>
            <person name="Canovas D."/>
            <person name="Cerqueira G.C."/>
            <person name="Chen F."/>
            <person name="Chen W."/>
            <person name="Choi C."/>
            <person name="Clum A."/>
            <person name="Dos Santos R.A."/>
            <person name="Damasio A.R."/>
            <person name="Diallinas G."/>
            <person name="Emri T."/>
            <person name="Fekete E."/>
            <person name="Flipphi M."/>
            <person name="Freyberg S."/>
            <person name="Gallo A."/>
            <person name="Gournas C."/>
            <person name="Habgood R."/>
            <person name="Hainaut M."/>
            <person name="Harispe M.L."/>
            <person name="Henrissat B."/>
            <person name="Hilden K.S."/>
            <person name="Hope R."/>
            <person name="Hossain A."/>
            <person name="Karabika E."/>
            <person name="Karaffa L."/>
            <person name="Karanyi Z."/>
            <person name="Krasevec N."/>
            <person name="Kuo A."/>
            <person name="Kusch H."/>
            <person name="LaButti K."/>
            <person name="Lagendijk E.L."/>
            <person name="Lapidus A."/>
            <person name="Levasseur A."/>
            <person name="Lindquist E."/>
            <person name="Lipzen A."/>
            <person name="Logrieco A.F."/>
            <person name="MacCabe A."/>
            <person name="Maekelae M.R."/>
            <person name="Malavazi I."/>
            <person name="Melin P."/>
            <person name="Meyer V."/>
            <person name="Mielnichuk N."/>
            <person name="Miskei M."/>
            <person name="Molnar A.P."/>
            <person name="Mule G."/>
            <person name="Ngan C.Y."/>
            <person name="Orejas M."/>
            <person name="Orosz E."/>
            <person name="Ouedraogo J.P."/>
            <person name="Overkamp K.M."/>
            <person name="Park H.-S."/>
            <person name="Perrone G."/>
            <person name="Piumi F."/>
            <person name="Punt P.J."/>
            <person name="Ram A.F."/>
            <person name="Ramon A."/>
            <person name="Rauscher S."/>
            <person name="Record E."/>
            <person name="Riano-Pachon D.M."/>
            <person name="Robert V."/>
            <person name="Roehrig J."/>
            <person name="Ruller R."/>
            <person name="Salamov A."/>
            <person name="Salih N.S."/>
            <person name="Samson R.A."/>
            <person name="Sandor E."/>
            <person name="Sanguinetti M."/>
            <person name="Schuetze T."/>
            <person name="Sepcic K."/>
            <person name="Shelest E."/>
            <person name="Sherlock G."/>
            <person name="Sophianopoulou V."/>
            <person name="Squina F.M."/>
            <person name="Sun H."/>
            <person name="Susca A."/>
            <person name="Todd R.B."/>
            <person name="Tsang A."/>
            <person name="Unkles S.E."/>
            <person name="van de Wiele N."/>
            <person name="van Rossen-Uffink D."/>
            <person name="Oliveira J.V."/>
            <person name="Vesth T.C."/>
            <person name="Visser J."/>
            <person name="Yu J.-H."/>
            <person name="Zhou M."/>
            <person name="Andersen M.R."/>
            <person name="Archer D.B."/>
            <person name="Baker S.E."/>
            <person name="Benoit I."/>
            <person name="Brakhage A.A."/>
            <person name="Braus G.H."/>
            <person name="Fischer R."/>
            <person name="Frisvad J.C."/>
            <person name="Goldman G.H."/>
            <person name="Houbraken J."/>
            <person name="Oakley B."/>
            <person name="Pocsi I."/>
            <person name="Scazzocchio C."/>
            <person name="Seiboth B."/>
            <person name="vanKuyk P.A."/>
            <person name="Wortman J."/>
            <person name="Dyer P.S."/>
            <person name="Grigoriev I.V."/>
        </authorList>
    </citation>
    <scope>NUCLEOTIDE SEQUENCE [LARGE SCALE GENOMIC DNA]</scope>
    <source>
        <strain evidence="8">ATCC 16872 / CBS 172.66 / WB 5094</strain>
    </source>
</reference>
<evidence type="ECO:0000313" key="8">
    <source>
        <dbReference type="Proteomes" id="UP000184546"/>
    </source>
</evidence>
<dbReference type="EMBL" id="KV878977">
    <property type="protein sequence ID" value="OJJ99610.1"/>
    <property type="molecule type" value="Genomic_DNA"/>
</dbReference>
<evidence type="ECO:0000313" key="7">
    <source>
        <dbReference type="EMBL" id="OJJ99610.1"/>
    </source>
</evidence>
<organism evidence="7 8">
    <name type="scientific">Aspergillus aculeatus (strain ATCC 16872 / CBS 172.66 / WB 5094)</name>
    <dbReference type="NCBI Taxonomy" id="690307"/>
    <lineage>
        <taxon>Eukaryota</taxon>
        <taxon>Fungi</taxon>
        <taxon>Dikarya</taxon>
        <taxon>Ascomycota</taxon>
        <taxon>Pezizomycotina</taxon>
        <taxon>Eurotiomycetes</taxon>
        <taxon>Eurotiomycetidae</taxon>
        <taxon>Eurotiales</taxon>
        <taxon>Aspergillaceae</taxon>
        <taxon>Aspergillus</taxon>
        <taxon>Aspergillus subgen. Circumdati</taxon>
    </lineage>
</organism>
<dbReference type="VEuPathDB" id="FungiDB:ASPACDRAFT_78570"/>
<dbReference type="InterPro" id="IPR036318">
    <property type="entry name" value="FAD-bd_PCMH-like_sf"/>
</dbReference>
<dbReference type="InterPro" id="IPR016166">
    <property type="entry name" value="FAD-bd_PCMH"/>
</dbReference>
<dbReference type="PANTHER" id="PTHR42973">
    <property type="entry name" value="BINDING OXIDOREDUCTASE, PUTATIVE (AFU_ORTHOLOGUE AFUA_1G17690)-RELATED"/>
    <property type="match status" value="1"/>
</dbReference>
<dbReference type="Gene3D" id="3.40.462.20">
    <property type="match status" value="1"/>
</dbReference>
<dbReference type="InterPro" id="IPR050416">
    <property type="entry name" value="FAD-linked_Oxidoreductase"/>
</dbReference>
<comment type="similarity">
    <text evidence="2">Belongs to the oxygen-dependent FAD-linked oxidoreductase family.</text>
</comment>
<protein>
    <recommendedName>
        <fullName evidence="6">FAD-binding PCMH-type domain-containing protein</fullName>
    </recommendedName>
</protein>
<evidence type="ECO:0000259" key="6">
    <source>
        <dbReference type="PROSITE" id="PS51387"/>
    </source>
</evidence>
<dbReference type="Proteomes" id="UP000184546">
    <property type="component" value="Unassembled WGS sequence"/>
</dbReference>
<keyword evidence="3" id="KW-0285">Flavoprotein</keyword>
<keyword evidence="4" id="KW-0274">FAD</keyword>
<dbReference type="OMA" id="VEDNNWI"/>
<feature type="domain" description="FAD-binding PCMH-type" evidence="6">
    <location>
        <begin position="42"/>
        <end position="212"/>
    </location>
</feature>
<dbReference type="InterPro" id="IPR016169">
    <property type="entry name" value="FAD-bd_PCMH_sub2"/>
</dbReference>
<dbReference type="GO" id="GO:0071949">
    <property type="term" value="F:FAD binding"/>
    <property type="evidence" value="ECO:0007669"/>
    <property type="project" value="InterPro"/>
</dbReference>
<dbReference type="InterPro" id="IPR006094">
    <property type="entry name" value="Oxid_FAD_bind_N"/>
</dbReference>
<evidence type="ECO:0000256" key="3">
    <source>
        <dbReference type="ARBA" id="ARBA00022630"/>
    </source>
</evidence>
<gene>
    <name evidence="7" type="ORF">ASPACDRAFT_78570</name>
</gene>
<evidence type="ECO:0000256" key="5">
    <source>
        <dbReference type="ARBA" id="ARBA00023002"/>
    </source>
</evidence>
<keyword evidence="5" id="KW-0560">Oxidoreductase</keyword>
<dbReference type="PROSITE" id="PS51387">
    <property type="entry name" value="FAD_PCMH"/>
    <property type="match status" value="1"/>
</dbReference>
<dbReference type="Gene3D" id="3.30.465.10">
    <property type="match status" value="1"/>
</dbReference>
<dbReference type="InterPro" id="IPR016167">
    <property type="entry name" value="FAD-bd_PCMH_sub1"/>
</dbReference>
<dbReference type="RefSeq" id="XP_020055950.1">
    <property type="nucleotide sequence ID" value="XM_020205211.1"/>
</dbReference>
<dbReference type="PANTHER" id="PTHR42973:SF39">
    <property type="entry name" value="FAD-BINDING PCMH-TYPE DOMAIN-CONTAINING PROTEIN"/>
    <property type="match status" value="1"/>
</dbReference>
<dbReference type="Gene3D" id="3.30.43.10">
    <property type="entry name" value="Uridine Diphospho-n-acetylenolpyruvylglucosamine Reductase, domain 2"/>
    <property type="match status" value="1"/>
</dbReference>
<evidence type="ECO:0000256" key="1">
    <source>
        <dbReference type="ARBA" id="ARBA00001974"/>
    </source>
</evidence>
<dbReference type="Pfam" id="PF01565">
    <property type="entry name" value="FAD_binding_4"/>
    <property type="match status" value="1"/>
</dbReference>
<comment type="cofactor">
    <cofactor evidence="1">
        <name>FAD</name>
        <dbReference type="ChEBI" id="CHEBI:57692"/>
    </cofactor>
</comment>
<keyword evidence="8" id="KW-1185">Reference proteome</keyword>
<sequence length="496" mass="54164">MPFLPLSQVRRLRDELQGTNAEISTWGCEGYGDNIKQWSDSCDEDVGAVVRVTCADEAAIVVRFVTRHQIPLAVRGGGYSTSGSSTARGGIVLDLAKLRRVRIDPDARVVAAEGGALWADIDVAAAQHGLAVVGSTLSHIGAAGATLGGGYGWLTGQYGLAIDNLLWAKVVLADGSIVIASETSHPDLFWAIRGAGQEFGVAVELGFRAHPQRNAVFAGTLLFAPEKLAVVVDFANRFEKQTDGKQGLWFGFTVAPAMTQCCILVVVFYNGDQERAEQFFAPLLTAEPLANTAGMIPYDSLNGILNTTDTLHRRGSDTEVNISYPLDVAMGPRKSMRGSNVTLPLELGFVQSVYDEFNGMLTECPQTRDSRLLFELLPNAQIMNVPDGATAFANRGPYYNVSCLFRWYDADLDVQIRSAQASLLGRIATLAGIRRPGYKGPRRGTGIYANYAGRDVRSEEIFGDNFPRLQELKKKYDPHNTFNKWHRIRAPEKSRQ</sequence>
<dbReference type="STRING" id="690307.A0A1L9WTT7"/>
<proteinExistence type="inferred from homology"/>
<dbReference type="AlphaFoldDB" id="A0A1L9WTT7"/>
<dbReference type="OrthoDB" id="415825at2759"/>
<accession>A0A1L9WTT7</accession>